<dbReference type="OrthoDB" id="9775851at2"/>
<protein>
    <recommendedName>
        <fullName evidence="3">Carboxylic ester hydrolase</fullName>
        <ecNumber evidence="3">3.1.1.-</ecNumber>
    </recommendedName>
</protein>
<dbReference type="InterPro" id="IPR029058">
    <property type="entry name" value="AB_hydrolase_fold"/>
</dbReference>
<keyword evidence="2 3" id="KW-0378">Hydrolase</keyword>
<dbReference type="GO" id="GO:0016787">
    <property type="term" value="F:hydrolase activity"/>
    <property type="evidence" value="ECO:0007669"/>
    <property type="project" value="UniProtKB-KW"/>
</dbReference>
<evidence type="ECO:0000259" key="4">
    <source>
        <dbReference type="Pfam" id="PF00135"/>
    </source>
</evidence>
<keyword evidence="6" id="KW-1185">Reference proteome</keyword>
<name>A0A328AGD2_9CAUL</name>
<organism evidence="5 6">
    <name type="scientific">Phenylobacterium soli</name>
    <dbReference type="NCBI Taxonomy" id="2170551"/>
    <lineage>
        <taxon>Bacteria</taxon>
        <taxon>Pseudomonadati</taxon>
        <taxon>Pseudomonadota</taxon>
        <taxon>Alphaproteobacteria</taxon>
        <taxon>Caulobacterales</taxon>
        <taxon>Caulobacteraceae</taxon>
        <taxon>Phenylobacterium</taxon>
    </lineage>
</organism>
<dbReference type="InterPro" id="IPR019826">
    <property type="entry name" value="Carboxylesterase_B_AS"/>
</dbReference>
<evidence type="ECO:0000256" key="1">
    <source>
        <dbReference type="ARBA" id="ARBA00005964"/>
    </source>
</evidence>
<reference evidence="6" key="1">
    <citation type="submission" date="2018-05" db="EMBL/GenBank/DDBJ databases">
        <authorList>
            <person name="Li X."/>
        </authorList>
    </citation>
    <scope>NUCLEOTIDE SEQUENCE [LARGE SCALE GENOMIC DNA]</scope>
    <source>
        <strain evidence="6">LX32</strain>
    </source>
</reference>
<evidence type="ECO:0000313" key="5">
    <source>
        <dbReference type="EMBL" id="RAK53802.1"/>
    </source>
</evidence>
<dbReference type="InterPro" id="IPR002018">
    <property type="entry name" value="CarbesteraseB"/>
</dbReference>
<comment type="caution">
    <text evidence="5">The sequence shown here is derived from an EMBL/GenBank/DDBJ whole genome shotgun (WGS) entry which is preliminary data.</text>
</comment>
<dbReference type="InterPro" id="IPR050309">
    <property type="entry name" value="Type-B_Carboxylest/Lipase"/>
</dbReference>
<proteinExistence type="inferred from homology"/>
<accession>A0A328AGD2</accession>
<evidence type="ECO:0000256" key="3">
    <source>
        <dbReference type="RuleBase" id="RU361235"/>
    </source>
</evidence>
<dbReference type="Proteomes" id="UP000249254">
    <property type="component" value="Unassembled WGS sequence"/>
</dbReference>
<dbReference type="AlphaFoldDB" id="A0A328AGD2"/>
<dbReference type="Pfam" id="PF00135">
    <property type="entry name" value="COesterase"/>
    <property type="match status" value="1"/>
</dbReference>
<feature type="chain" id="PRO_5016194489" description="Carboxylic ester hydrolase" evidence="3">
    <location>
        <begin position="22"/>
        <end position="495"/>
    </location>
</feature>
<feature type="signal peptide" evidence="3">
    <location>
        <begin position="1"/>
        <end position="21"/>
    </location>
</feature>
<dbReference type="PROSITE" id="PS00122">
    <property type="entry name" value="CARBOXYLESTERASE_B_1"/>
    <property type="match status" value="1"/>
</dbReference>
<gene>
    <name evidence="5" type="ORF">DJ017_04295</name>
</gene>
<feature type="domain" description="Carboxylesterase type B" evidence="4">
    <location>
        <begin position="32"/>
        <end position="483"/>
    </location>
</feature>
<evidence type="ECO:0000313" key="6">
    <source>
        <dbReference type="Proteomes" id="UP000249254"/>
    </source>
</evidence>
<comment type="similarity">
    <text evidence="1 3">Belongs to the type-B carboxylesterase/lipase family.</text>
</comment>
<dbReference type="Gene3D" id="3.40.50.1820">
    <property type="entry name" value="alpha/beta hydrolase"/>
    <property type="match status" value="1"/>
</dbReference>
<dbReference type="EC" id="3.1.1.-" evidence="3"/>
<dbReference type="EMBL" id="QFYQ01000001">
    <property type="protein sequence ID" value="RAK53802.1"/>
    <property type="molecule type" value="Genomic_DNA"/>
</dbReference>
<dbReference type="SUPFAM" id="SSF53474">
    <property type="entry name" value="alpha/beta-Hydrolases"/>
    <property type="match status" value="1"/>
</dbReference>
<dbReference type="RefSeq" id="WP_111527553.1">
    <property type="nucleotide sequence ID" value="NZ_JBHRSG010000002.1"/>
</dbReference>
<evidence type="ECO:0000256" key="2">
    <source>
        <dbReference type="ARBA" id="ARBA00022801"/>
    </source>
</evidence>
<dbReference type="PANTHER" id="PTHR11559">
    <property type="entry name" value="CARBOXYLESTERASE"/>
    <property type="match status" value="1"/>
</dbReference>
<keyword evidence="3" id="KW-0732">Signal</keyword>
<sequence length="495" mass="51830">MIRRALVAGALALAAITSAAAAQPAGGLAAGPVVKVRQGALQGASADGVSTWLGIPYAAPPVGELRWRPPAAGPSWRGVREATKPGASCEKDVEDCLYLNVTAPAGTKPGAKLPVMVWIHGGGFVIGTSMGSFGATHDGTEFARKGVITVSLNYRLGHAGWFAHPALDREGHTANYGLADQIAALKWVQANIASFGGDPRNVTVFGESAGGISVLYLMLTPEAKGLFQKAIGESSFPRHTPNSLEKADGMGVRAAKAAGVDGADAATAAALRALPLSKLPYEGGFVERAQPILDGKLIVSGIAQGFAAGRQAKVPLIVGGNSNEASLFRPKAEDLDKLPAAAQAAVLAAYDPDHTSNRLKIVNDFVTDTYITEPDRNLARTATKAGEPVWLYFFSFVPEKTRATALGAGHVNEVRFVWGGEKQRFAPEEVPVSKAMNAYWAAFAKSGNPDSAGGMAWPKFDAAHEASLEFGADGVTAREHQFKDRLDLAEKLQGK</sequence>